<keyword evidence="7 8" id="KW-0472">Membrane</keyword>
<evidence type="ECO:0000256" key="2">
    <source>
        <dbReference type="ARBA" id="ARBA00009142"/>
    </source>
</evidence>
<feature type="transmembrane region" description="Helical" evidence="8">
    <location>
        <begin position="41"/>
        <end position="61"/>
    </location>
</feature>
<feature type="transmembrane region" description="Helical" evidence="8">
    <location>
        <begin position="101"/>
        <end position="118"/>
    </location>
</feature>
<evidence type="ECO:0000256" key="7">
    <source>
        <dbReference type="ARBA" id="ARBA00023136"/>
    </source>
</evidence>
<organism evidence="9 10">
    <name type="scientific">Secundilactobacillus silagincola</name>
    <dbReference type="NCBI Taxonomy" id="1714681"/>
    <lineage>
        <taxon>Bacteria</taxon>
        <taxon>Bacillati</taxon>
        <taxon>Bacillota</taxon>
        <taxon>Bacilli</taxon>
        <taxon>Lactobacillales</taxon>
        <taxon>Lactobacillaceae</taxon>
        <taxon>Secundilactobacillus</taxon>
    </lineage>
</organism>
<keyword evidence="5 8" id="KW-0812">Transmembrane</keyword>
<evidence type="ECO:0000256" key="3">
    <source>
        <dbReference type="ARBA" id="ARBA00022448"/>
    </source>
</evidence>
<dbReference type="InterPro" id="IPR052017">
    <property type="entry name" value="TSUP"/>
</dbReference>
<feature type="transmembrane region" description="Helical" evidence="8">
    <location>
        <begin position="210"/>
        <end position="230"/>
    </location>
</feature>
<protein>
    <recommendedName>
        <fullName evidence="8">Probable membrane transporter protein</fullName>
    </recommendedName>
</protein>
<reference evidence="9 10" key="1">
    <citation type="submission" date="2015-11" db="EMBL/GenBank/DDBJ databases">
        <title>Draft genome sequences of new species of the genus Lactobacillus isolated from orchardgrass silage.</title>
        <authorList>
            <person name="Tohno M."/>
            <person name="Tanizawa Y."/>
            <person name="Arita M."/>
        </authorList>
    </citation>
    <scope>NUCLEOTIDE SEQUENCE [LARGE SCALE GENOMIC DNA]</scope>
    <source>
        <strain evidence="9 10">IWT5</strain>
    </source>
</reference>
<feature type="transmembrane region" description="Helical" evidence="8">
    <location>
        <begin position="139"/>
        <end position="172"/>
    </location>
</feature>
<evidence type="ECO:0000256" key="5">
    <source>
        <dbReference type="ARBA" id="ARBA00022692"/>
    </source>
</evidence>
<dbReference type="PANTHER" id="PTHR30269:SF0">
    <property type="entry name" value="MEMBRANE TRANSPORTER PROTEIN YFCA-RELATED"/>
    <property type="match status" value="1"/>
</dbReference>
<proteinExistence type="inferred from homology"/>
<comment type="subcellular location">
    <subcellularLocation>
        <location evidence="1 8">Cell membrane</location>
        <topology evidence="1 8">Multi-pass membrane protein</topology>
    </subcellularLocation>
</comment>
<feature type="transmembrane region" description="Helical" evidence="8">
    <location>
        <begin position="73"/>
        <end position="95"/>
    </location>
</feature>
<evidence type="ECO:0000256" key="1">
    <source>
        <dbReference type="ARBA" id="ARBA00004651"/>
    </source>
</evidence>
<dbReference type="AlphaFoldDB" id="A0A1Z5J2E4"/>
<keyword evidence="10" id="KW-1185">Reference proteome</keyword>
<dbReference type="Pfam" id="PF01925">
    <property type="entry name" value="TauE"/>
    <property type="match status" value="1"/>
</dbReference>
<dbReference type="GO" id="GO:0005886">
    <property type="term" value="C:plasma membrane"/>
    <property type="evidence" value="ECO:0007669"/>
    <property type="project" value="UniProtKB-SubCell"/>
</dbReference>
<feature type="transmembrane region" description="Helical" evidence="8">
    <location>
        <begin position="184"/>
        <end position="203"/>
    </location>
</feature>
<dbReference type="InterPro" id="IPR002781">
    <property type="entry name" value="TM_pro_TauE-like"/>
</dbReference>
<keyword evidence="4 8" id="KW-1003">Cell membrane</keyword>
<feature type="transmembrane region" description="Helical" evidence="8">
    <location>
        <begin position="236"/>
        <end position="255"/>
    </location>
</feature>
<dbReference type="Proteomes" id="UP000223370">
    <property type="component" value="Unassembled WGS sequence"/>
</dbReference>
<evidence type="ECO:0000313" key="10">
    <source>
        <dbReference type="Proteomes" id="UP000223370"/>
    </source>
</evidence>
<keyword evidence="3" id="KW-0813">Transport</keyword>
<dbReference type="EMBL" id="BCMJ01000003">
    <property type="protein sequence ID" value="GAX07891.1"/>
    <property type="molecule type" value="Genomic_DNA"/>
</dbReference>
<name>A0A1Z5J2E4_9LACO</name>
<evidence type="ECO:0000256" key="4">
    <source>
        <dbReference type="ARBA" id="ARBA00022475"/>
    </source>
</evidence>
<comment type="caution">
    <text evidence="9">The sequence shown here is derived from an EMBL/GenBank/DDBJ whole genome shotgun (WGS) entry which is preliminary data.</text>
</comment>
<dbReference type="OrthoDB" id="2329556at2"/>
<dbReference type="RefSeq" id="WP_098824246.1">
    <property type="nucleotide sequence ID" value="NZ_BCMJ01000003.1"/>
</dbReference>
<evidence type="ECO:0000313" key="9">
    <source>
        <dbReference type="EMBL" id="GAX07891.1"/>
    </source>
</evidence>
<evidence type="ECO:0000256" key="6">
    <source>
        <dbReference type="ARBA" id="ARBA00022989"/>
    </source>
</evidence>
<accession>A0A1Z5J2E4</accession>
<keyword evidence="6 8" id="KW-1133">Transmembrane helix</keyword>
<gene>
    <name evidence="9" type="ORF">IWT5_01042</name>
</gene>
<dbReference type="PANTHER" id="PTHR30269">
    <property type="entry name" value="TRANSMEMBRANE PROTEIN YFCA"/>
    <property type="match status" value="1"/>
</dbReference>
<evidence type="ECO:0000256" key="8">
    <source>
        <dbReference type="RuleBase" id="RU363041"/>
    </source>
</evidence>
<sequence length="259" mass="27374">MVLTILFLIGAGFLAGILASTAGLASLVSYPALLAVGLPPVIANVTNTTSLIFTGIGSTVSSLRELRGHWRQLTLYVSLALVGGIIGSLALILAPESSFEKIVPFLIFLAGALLISSGRRTGDTAQRIKAAKMHPKKHAIIQVASYFGILFVGAYGGYFGAGAGILILSLLSIITDDDFLVVNAMKNVIGFASNLIATIVFIFRTRIAWHFVIPMGIGLFIGGYVGPIIVRHINITILRALIALAAFGLGITLFIKAYF</sequence>
<comment type="similarity">
    <text evidence="2 8">Belongs to the 4-toluene sulfonate uptake permease (TSUP) (TC 2.A.102) family.</text>
</comment>